<evidence type="ECO:0000256" key="11">
    <source>
        <dbReference type="PIRSR" id="PIRSR602481-1"/>
    </source>
</evidence>
<dbReference type="GO" id="GO:0008270">
    <property type="term" value="F:zinc ion binding"/>
    <property type="evidence" value="ECO:0007669"/>
    <property type="project" value="TreeGrafter"/>
</dbReference>
<dbReference type="Pfam" id="PF01475">
    <property type="entry name" value="FUR"/>
    <property type="match status" value="1"/>
</dbReference>
<dbReference type="PANTHER" id="PTHR33202">
    <property type="entry name" value="ZINC UPTAKE REGULATION PROTEIN"/>
    <property type="match status" value="1"/>
</dbReference>
<keyword evidence="7 11" id="KW-0862">Zinc</keyword>
<evidence type="ECO:0000256" key="2">
    <source>
        <dbReference type="ARBA" id="ARBA00007957"/>
    </source>
</evidence>
<dbReference type="AlphaFoldDB" id="H5UQI0"/>
<evidence type="ECO:0000256" key="5">
    <source>
        <dbReference type="ARBA" id="ARBA00022491"/>
    </source>
</evidence>
<dbReference type="InterPro" id="IPR043135">
    <property type="entry name" value="Fur_C"/>
</dbReference>
<evidence type="ECO:0000313" key="13">
    <source>
        <dbReference type="EMBL" id="GAB47988.1"/>
    </source>
</evidence>
<feature type="binding site" evidence="11">
    <location>
        <position position="126"/>
    </location>
    <ligand>
        <name>Zn(2+)</name>
        <dbReference type="ChEBI" id="CHEBI:29105"/>
    </ligand>
</feature>
<comment type="subcellular location">
    <subcellularLocation>
        <location evidence="1">Cytoplasm</location>
    </subcellularLocation>
</comment>
<feature type="binding site" evidence="12">
    <location>
        <position position="118"/>
    </location>
    <ligand>
        <name>Fe cation</name>
        <dbReference type="ChEBI" id="CHEBI:24875"/>
    </ligand>
</feature>
<evidence type="ECO:0000256" key="7">
    <source>
        <dbReference type="ARBA" id="ARBA00022833"/>
    </source>
</evidence>
<dbReference type="SUPFAM" id="SSF46785">
    <property type="entry name" value="Winged helix' DNA-binding domain"/>
    <property type="match status" value="1"/>
</dbReference>
<dbReference type="GO" id="GO:0003700">
    <property type="term" value="F:DNA-binding transcription factor activity"/>
    <property type="evidence" value="ECO:0007669"/>
    <property type="project" value="InterPro"/>
</dbReference>
<keyword evidence="14" id="KW-1185">Reference proteome</keyword>
<dbReference type="CDD" id="cd07153">
    <property type="entry name" value="Fur_like"/>
    <property type="match status" value="1"/>
</dbReference>
<feature type="binding site" evidence="12">
    <location>
        <position position="80"/>
    </location>
    <ligand>
        <name>Fe cation</name>
        <dbReference type="ChEBI" id="CHEBI:24875"/>
    </ligand>
</feature>
<comment type="subunit">
    <text evidence="3">Homodimer.</text>
</comment>
<gene>
    <name evidence="13" type="ORF">MOPEL_032_00300</name>
</gene>
<keyword evidence="10" id="KW-0804">Transcription</keyword>
<comment type="cofactor">
    <cofactor evidence="12">
        <name>Mn(2+)</name>
        <dbReference type="ChEBI" id="CHEBI:29035"/>
    </cofactor>
    <cofactor evidence="12">
        <name>Fe(2+)</name>
        <dbReference type="ChEBI" id="CHEBI:29033"/>
    </cofactor>
    <text evidence="12">Binds 1 Mn(2+) or Fe(2+) ion per subunit.</text>
</comment>
<dbReference type="eggNOG" id="COG0735">
    <property type="taxonomic scope" value="Bacteria"/>
</dbReference>
<proteinExistence type="inferred from homology"/>
<keyword evidence="6 11" id="KW-0479">Metal-binding</keyword>
<keyword evidence="4" id="KW-0963">Cytoplasm</keyword>
<dbReference type="Gene3D" id="3.30.1490.190">
    <property type="match status" value="1"/>
</dbReference>
<keyword evidence="8" id="KW-0805">Transcription regulation</keyword>
<reference evidence="13 14" key="1">
    <citation type="submission" date="2012-02" db="EMBL/GenBank/DDBJ databases">
        <title>Whole genome shotgun sequence of Mobilicoccus pelagius NBRC 104925.</title>
        <authorList>
            <person name="Yoshida Y."/>
            <person name="Hosoyama A."/>
            <person name="Tsuchikane K."/>
            <person name="Katsumata H."/>
            <person name="Yamazaki S."/>
            <person name="Fujita N."/>
        </authorList>
    </citation>
    <scope>NUCLEOTIDE SEQUENCE [LARGE SCALE GENOMIC DNA]</scope>
    <source>
        <strain evidence="13 14">NBRC 104925</strain>
    </source>
</reference>
<keyword evidence="9" id="KW-0238">DNA-binding</keyword>
<comment type="cofactor">
    <cofactor evidence="11">
        <name>Zn(2+)</name>
        <dbReference type="ChEBI" id="CHEBI:29105"/>
    </cofactor>
    <text evidence="11">Binds 1 zinc ion per subunit.</text>
</comment>
<dbReference type="GO" id="GO:0000976">
    <property type="term" value="F:transcription cis-regulatory region binding"/>
    <property type="evidence" value="ECO:0007669"/>
    <property type="project" value="TreeGrafter"/>
</dbReference>
<comment type="caution">
    <text evidence="13">The sequence shown here is derived from an EMBL/GenBank/DDBJ whole genome shotgun (WGS) entry which is preliminary data.</text>
</comment>
<keyword evidence="5" id="KW-0678">Repressor</keyword>
<evidence type="ECO:0000256" key="1">
    <source>
        <dbReference type="ARBA" id="ARBA00004496"/>
    </source>
</evidence>
<dbReference type="PANTHER" id="PTHR33202:SF2">
    <property type="entry name" value="FERRIC UPTAKE REGULATION PROTEIN"/>
    <property type="match status" value="1"/>
</dbReference>
<dbReference type="GO" id="GO:0045892">
    <property type="term" value="P:negative regulation of DNA-templated transcription"/>
    <property type="evidence" value="ECO:0007669"/>
    <property type="project" value="TreeGrafter"/>
</dbReference>
<evidence type="ECO:0000256" key="10">
    <source>
        <dbReference type="ARBA" id="ARBA00023163"/>
    </source>
</evidence>
<evidence type="ECO:0000256" key="6">
    <source>
        <dbReference type="ARBA" id="ARBA00022723"/>
    </source>
</evidence>
<evidence type="ECO:0000313" key="14">
    <source>
        <dbReference type="Proteomes" id="UP000004367"/>
    </source>
</evidence>
<protein>
    <submittedName>
        <fullName evidence="13">Putative Fur family transcriptional regulator</fullName>
    </submittedName>
</protein>
<comment type="similarity">
    <text evidence="2">Belongs to the Fur family.</text>
</comment>
<evidence type="ECO:0000256" key="3">
    <source>
        <dbReference type="ARBA" id="ARBA00011738"/>
    </source>
</evidence>
<dbReference type="FunFam" id="1.10.10.10:FF:000459">
    <property type="entry name" value="Ferric uptake regulation protein"/>
    <property type="match status" value="1"/>
</dbReference>
<evidence type="ECO:0000256" key="4">
    <source>
        <dbReference type="ARBA" id="ARBA00022490"/>
    </source>
</evidence>
<feature type="binding site" evidence="11">
    <location>
        <position position="86"/>
    </location>
    <ligand>
        <name>Zn(2+)</name>
        <dbReference type="ChEBI" id="CHEBI:29105"/>
    </ligand>
</feature>
<dbReference type="EMBL" id="BAFE01000030">
    <property type="protein sequence ID" value="GAB47988.1"/>
    <property type="molecule type" value="Genomic_DNA"/>
</dbReference>
<dbReference type="GO" id="GO:1900376">
    <property type="term" value="P:regulation of secondary metabolite biosynthetic process"/>
    <property type="evidence" value="ECO:0007669"/>
    <property type="project" value="TreeGrafter"/>
</dbReference>
<dbReference type="OrthoDB" id="8659436at2"/>
<dbReference type="Proteomes" id="UP000004367">
    <property type="component" value="Unassembled WGS sequence"/>
</dbReference>
<name>H5UQI0_9MICO</name>
<evidence type="ECO:0000256" key="8">
    <source>
        <dbReference type="ARBA" id="ARBA00023015"/>
    </source>
</evidence>
<dbReference type="STRING" id="1089455.MOPEL_032_00300"/>
<sequence>MTESGPRTTRQRRAVEAALRRTADFVSAQDLHLTLREAGERVGLATVYRTLGLMAETGAVDMIRAEDGEARYRLCASEDHHHHLVCRECGRTVEVEEPDAERWAERMASAHGFTDVSHTLEIFGLCAECSTAS</sequence>
<dbReference type="InterPro" id="IPR002481">
    <property type="entry name" value="FUR"/>
</dbReference>
<dbReference type="RefSeq" id="WP_009481886.1">
    <property type="nucleotide sequence ID" value="NZ_BAFE01000030.1"/>
</dbReference>
<feature type="binding site" evidence="12">
    <location>
        <position position="101"/>
    </location>
    <ligand>
        <name>Fe cation</name>
        <dbReference type="ChEBI" id="CHEBI:24875"/>
    </ligand>
</feature>
<evidence type="ECO:0000256" key="9">
    <source>
        <dbReference type="ARBA" id="ARBA00023125"/>
    </source>
</evidence>
<feature type="binding site" evidence="11">
    <location>
        <position position="89"/>
    </location>
    <ligand>
        <name>Zn(2+)</name>
        <dbReference type="ChEBI" id="CHEBI:29105"/>
    </ligand>
</feature>
<evidence type="ECO:0000256" key="12">
    <source>
        <dbReference type="PIRSR" id="PIRSR602481-2"/>
    </source>
</evidence>
<dbReference type="GO" id="GO:0005829">
    <property type="term" value="C:cytosol"/>
    <property type="evidence" value="ECO:0007669"/>
    <property type="project" value="TreeGrafter"/>
</dbReference>
<keyword evidence="12" id="KW-0408">Iron</keyword>
<dbReference type="InterPro" id="IPR036388">
    <property type="entry name" value="WH-like_DNA-bd_sf"/>
</dbReference>
<dbReference type="InterPro" id="IPR036390">
    <property type="entry name" value="WH_DNA-bd_sf"/>
</dbReference>
<accession>H5UQI0</accession>
<organism evidence="13 14">
    <name type="scientific">Mobilicoccus pelagius NBRC 104925</name>
    <dbReference type="NCBI Taxonomy" id="1089455"/>
    <lineage>
        <taxon>Bacteria</taxon>
        <taxon>Bacillati</taxon>
        <taxon>Actinomycetota</taxon>
        <taxon>Actinomycetes</taxon>
        <taxon>Micrococcales</taxon>
        <taxon>Dermatophilaceae</taxon>
        <taxon>Mobilicoccus</taxon>
    </lineage>
</organism>
<dbReference type="Gene3D" id="1.10.10.10">
    <property type="entry name" value="Winged helix-like DNA-binding domain superfamily/Winged helix DNA-binding domain"/>
    <property type="match status" value="1"/>
</dbReference>
<feature type="binding site" evidence="11">
    <location>
        <position position="129"/>
    </location>
    <ligand>
        <name>Zn(2+)</name>
        <dbReference type="ChEBI" id="CHEBI:29105"/>
    </ligand>
</feature>